<dbReference type="EMBL" id="LT629755">
    <property type="protein sequence ID" value="SDS84562.1"/>
    <property type="molecule type" value="Genomic_DNA"/>
</dbReference>
<dbReference type="Gene3D" id="3.30.420.40">
    <property type="match status" value="2"/>
</dbReference>
<protein>
    <recommendedName>
        <fullName evidence="7 8">Xylulose kinase</fullName>
        <shortName evidence="7 8">Xylulokinase</shortName>
        <ecNumber evidence="7 8">2.7.1.17</ecNumber>
    </recommendedName>
</protein>
<feature type="compositionally biased region" description="Low complexity" evidence="9">
    <location>
        <begin position="472"/>
        <end position="491"/>
    </location>
</feature>
<comment type="similarity">
    <text evidence="1 7 8">Belongs to the FGGY kinase family.</text>
</comment>
<dbReference type="Pfam" id="PF02782">
    <property type="entry name" value="FGGY_C"/>
    <property type="match status" value="1"/>
</dbReference>
<dbReference type="Proteomes" id="UP000893823">
    <property type="component" value="Unassembled WGS sequence"/>
</dbReference>
<evidence type="ECO:0000313" key="15">
    <source>
        <dbReference type="Proteomes" id="UP000893823"/>
    </source>
</evidence>
<dbReference type="Proteomes" id="UP000199482">
    <property type="component" value="Chromosome I"/>
</dbReference>
<reference evidence="13" key="2">
    <citation type="submission" date="2016-10" db="EMBL/GenBank/DDBJ databases">
        <authorList>
            <person name="de Groot N.N."/>
        </authorList>
    </citation>
    <scope>NUCLEOTIDE SEQUENCE [LARGE SCALE GENOMIC DNA]</scope>
    <source>
        <strain evidence="13">CPCC 202695</strain>
    </source>
</reference>
<organism evidence="13 14">
    <name type="scientific">Agromyces flavus</name>
    <dbReference type="NCBI Taxonomy" id="589382"/>
    <lineage>
        <taxon>Bacteria</taxon>
        <taxon>Bacillati</taxon>
        <taxon>Actinomycetota</taxon>
        <taxon>Actinomycetes</taxon>
        <taxon>Micrococcales</taxon>
        <taxon>Microbacteriaceae</taxon>
        <taxon>Agromyces</taxon>
    </lineage>
</organism>
<dbReference type="NCBIfam" id="TIGR01312">
    <property type="entry name" value="XylB"/>
    <property type="match status" value="1"/>
</dbReference>
<evidence type="ECO:0000256" key="5">
    <source>
        <dbReference type="ARBA" id="ARBA00022777"/>
    </source>
</evidence>
<dbReference type="STRING" id="589382.SAMN04489721_2017"/>
<evidence type="ECO:0000256" key="4">
    <source>
        <dbReference type="ARBA" id="ARBA00022741"/>
    </source>
</evidence>
<keyword evidence="6 7" id="KW-0067">ATP-binding</keyword>
<proteinExistence type="inferred from homology"/>
<keyword evidence="3 7" id="KW-0808">Transferase</keyword>
<dbReference type="PANTHER" id="PTHR43095:SF5">
    <property type="entry name" value="XYLULOSE KINASE"/>
    <property type="match status" value="1"/>
</dbReference>
<feature type="domain" description="Carbohydrate kinase FGGY C-terminal" evidence="11">
    <location>
        <begin position="248"/>
        <end position="431"/>
    </location>
</feature>
<evidence type="ECO:0000256" key="8">
    <source>
        <dbReference type="RuleBase" id="RU364073"/>
    </source>
</evidence>
<evidence type="ECO:0000313" key="12">
    <source>
        <dbReference type="EMBL" id="MCP2365943.1"/>
    </source>
</evidence>
<keyword evidence="7 8" id="KW-0119">Carbohydrate metabolism</keyword>
<reference evidence="14" key="1">
    <citation type="submission" date="2016-10" db="EMBL/GenBank/DDBJ databases">
        <authorList>
            <person name="Varghese N."/>
            <person name="Submissions S."/>
        </authorList>
    </citation>
    <scope>NUCLEOTIDE SEQUENCE [LARGE SCALE GENOMIC DNA]</scope>
    <source>
        <strain evidence="14">CPCC 202695</strain>
    </source>
</reference>
<name>A0A1H1VIH9_9MICO</name>
<evidence type="ECO:0000256" key="9">
    <source>
        <dbReference type="SAM" id="MobiDB-lite"/>
    </source>
</evidence>
<dbReference type="GO" id="GO:0005998">
    <property type="term" value="P:xylulose catabolic process"/>
    <property type="evidence" value="ECO:0007669"/>
    <property type="project" value="UniProtKB-UniRule"/>
</dbReference>
<evidence type="ECO:0000256" key="2">
    <source>
        <dbReference type="ARBA" id="ARBA00022629"/>
    </source>
</evidence>
<dbReference type="PANTHER" id="PTHR43095">
    <property type="entry name" value="SUGAR KINASE"/>
    <property type="match status" value="1"/>
</dbReference>
<feature type="site" description="Important for activity" evidence="7">
    <location>
        <position position="8"/>
    </location>
</feature>
<keyword evidence="2 7" id="KW-0859">Xylose metabolism</keyword>
<dbReference type="RefSeq" id="WP_092671724.1">
    <property type="nucleotide sequence ID" value="NZ_BMDN01000001.1"/>
</dbReference>
<feature type="binding site" evidence="7">
    <location>
        <begin position="71"/>
        <end position="72"/>
    </location>
    <ligand>
        <name>substrate</name>
    </ligand>
</feature>
<keyword evidence="4 7" id="KW-0547">Nucleotide-binding</keyword>
<comment type="catalytic activity">
    <reaction evidence="7 8">
        <text>D-xylulose + ATP = D-xylulose 5-phosphate + ADP + H(+)</text>
        <dbReference type="Rhea" id="RHEA:10964"/>
        <dbReference type="ChEBI" id="CHEBI:15378"/>
        <dbReference type="ChEBI" id="CHEBI:17140"/>
        <dbReference type="ChEBI" id="CHEBI:30616"/>
        <dbReference type="ChEBI" id="CHEBI:57737"/>
        <dbReference type="ChEBI" id="CHEBI:456216"/>
        <dbReference type="EC" id="2.7.1.17"/>
    </reaction>
</comment>
<dbReference type="InterPro" id="IPR043129">
    <property type="entry name" value="ATPase_NBD"/>
</dbReference>
<dbReference type="EC" id="2.7.1.17" evidence="7 8"/>
<dbReference type="InterPro" id="IPR000577">
    <property type="entry name" value="Carb_kinase_FGGY"/>
</dbReference>
<dbReference type="InterPro" id="IPR006000">
    <property type="entry name" value="Xylulokinase"/>
</dbReference>
<dbReference type="OrthoDB" id="9805576at2"/>
<dbReference type="HAMAP" id="MF_02220">
    <property type="entry name" value="XylB"/>
    <property type="match status" value="1"/>
</dbReference>
<feature type="domain" description="Carbohydrate kinase FGGY N-terminal" evidence="10">
    <location>
        <begin position="4"/>
        <end position="224"/>
    </location>
</feature>
<dbReference type="InterPro" id="IPR018485">
    <property type="entry name" value="FGGY_C"/>
</dbReference>
<dbReference type="GO" id="GO:0042732">
    <property type="term" value="P:D-xylose metabolic process"/>
    <property type="evidence" value="ECO:0007669"/>
    <property type="project" value="UniProtKB-KW"/>
</dbReference>
<evidence type="ECO:0000313" key="14">
    <source>
        <dbReference type="Proteomes" id="UP000199482"/>
    </source>
</evidence>
<dbReference type="InterPro" id="IPR050406">
    <property type="entry name" value="FGGY_Carb_Kinase"/>
</dbReference>
<reference evidence="12" key="3">
    <citation type="submission" date="2022-06" db="EMBL/GenBank/DDBJ databases">
        <title>Genomic Encyclopedia of Type Strains, Phase III (KMG-III): the genomes of soil and plant-associated and newly described type strains.</title>
        <authorList>
            <person name="Whitman W."/>
        </authorList>
    </citation>
    <scope>NUCLEOTIDE SEQUENCE</scope>
    <source>
        <strain evidence="12">CPCC 202695</strain>
    </source>
</reference>
<evidence type="ECO:0000259" key="11">
    <source>
        <dbReference type="Pfam" id="PF02782"/>
    </source>
</evidence>
<evidence type="ECO:0000256" key="6">
    <source>
        <dbReference type="ARBA" id="ARBA00022840"/>
    </source>
</evidence>
<dbReference type="PIRSF" id="PIRSF000538">
    <property type="entry name" value="GlpK"/>
    <property type="match status" value="1"/>
</dbReference>
<keyword evidence="15" id="KW-1185">Reference proteome</keyword>
<dbReference type="Pfam" id="PF00370">
    <property type="entry name" value="FGGY_N"/>
    <property type="match status" value="1"/>
</dbReference>
<feature type="active site" description="Proton acceptor" evidence="7">
    <location>
        <position position="232"/>
    </location>
</feature>
<dbReference type="GO" id="GO:0004856">
    <property type="term" value="F:D-xylulokinase activity"/>
    <property type="evidence" value="ECO:0007669"/>
    <property type="project" value="UniProtKB-UniRule"/>
</dbReference>
<dbReference type="SUPFAM" id="SSF53067">
    <property type="entry name" value="Actin-like ATPase domain"/>
    <property type="match status" value="2"/>
</dbReference>
<gene>
    <name evidence="7 8" type="primary">xylB</name>
    <name evidence="12" type="ORF">BCL57_000085</name>
    <name evidence="13" type="ORF">SAMN04489721_2017</name>
</gene>
<sequence>MALVAGVDSSTQSCKVVIRDAATGALVRSGRAPHPDGTEVDPAAWWGALLSALTDAGGLDGVEAISIGGQQHGMVALDAEGRVIRDALLWNDTRSAQAARDLIDEVGADEYARRTGVVPVASFTATKLRWLRDAEPDAAARVAAVALPHDWLTWRLRGYGPAGESPLGPELDELTTDRSDASGTAYWGAEGYDRDLLVRALGHDAILPRVLGPGDAAGRTPDGIVVGPGAGDNAAAALGLDAASGDVVVSIGTSGTVFAVTDAPVADASGTVAGFADATGRFLPLIATLNAARVLDATARLLGVDHAELGRIALDGEPGASGAVLVPYFEGERTPNLPEATASFSGLTLANTTRPSIARAAIEGMLCGLADGLDAVRGQGVEAQRVLLIGGAAQNPAVRRVAAQVFDVPVTVPAPGEYVADGAARQAAWALTGERPTWSVEIADEVAADKRAVIREQYAAQARRVATVSSEPSVDVPVAPGPVADDPAEPASRASAG</sequence>
<keyword evidence="5 7" id="KW-0418">Kinase</keyword>
<feature type="region of interest" description="Disordered" evidence="9">
    <location>
        <begin position="466"/>
        <end position="497"/>
    </location>
</feature>
<dbReference type="GO" id="GO:0005524">
    <property type="term" value="F:ATP binding"/>
    <property type="evidence" value="ECO:0007669"/>
    <property type="project" value="UniProtKB-UniRule"/>
</dbReference>
<evidence type="ECO:0000259" key="10">
    <source>
        <dbReference type="Pfam" id="PF00370"/>
    </source>
</evidence>
<dbReference type="InterPro" id="IPR018484">
    <property type="entry name" value="FGGY_N"/>
</dbReference>
<evidence type="ECO:0000256" key="7">
    <source>
        <dbReference type="HAMAP-Rule" id="MF_02220"/>
    </source>
</evidence>
<evidence type="ECO:0000256" key="1">
    <source>
        <dbReference type="ARBA" id="ARBA00009156"/>
    </source>
</evidence>
<dbReference type="CDD" id="cd07809">
    <property type="entry name" value="ASKHA_NBD_FGGY_BaXK-like"/>
    <property type="match status" value="1"/>
</dbReference>
<evidence type="ECO:0000313" key="13">
    <source>
        <dbReference type="EMBL" id="SDS84562.1"/>
    </source>
</evidence>
<comment type="function">
    <text evidence="7">Catalyzes the phosphorylation of D-xylulose to D-xylulose 5-phosphate.</text>
</comment>
<evidence type="ECO:0000256" key="3">
    <source>
        <dbReference type="ARBA" id="ARBA00022679"/>
    </source>
</evidence>
<dbReference type="EMBL" id="SODL02000001">
    <property type="protein sequence ID" value="MCP2365943.1"/>
    <property type="molecule type" value="Genomic_DNA"/>
</dbReference>
<dbReference type="AlphaFoldDB" id="A0A1H1VIH9"/>
<accession>A0A1H1VIH9</accession>